<dbReference type="PROSITE" id="PS50943">
    <property type="entry name" value="HTH_CROC1"/>
    <property type="match status" value="1"/>
</dbReference>
<evidence type="ECO:0000313" key="3">
    <source>
        <dbReference type="EMBL" id="MFB9521450.1"/>
    </source>
</evidence>
<evidence type="ECO:0000256" key="1">
    <source>
        <dbReference type="SAM" id="MobiDB-lite"/>
    </source>
</evidence>
<keyword evidence="4" id="KW-1185">Reference proteome</keyword>
<feature type="compositionally biased region" description="Pro residues" evidence="1">
    <location>
        <begin position="109"/>
        <end position="123"/>
    </location>
</feature>
<comment type="caution">
    <text evidence="3">The sequence shown here is derived from an EMBL/GenBank/DDBJ whole genome shotgun (WGS) entry which is preliminary data.</text>
</comment>
<evidence type="ECO:0000313" key="4">
    <source>
        <dbReference type="Proteomes" id="UP001589718"/>
    </source>
</evidence>
<dbReference type="EMBL" id="JBHMCR010000008">
    <property type="protein sequence ID" value="MFB9521450.1"/>
    <property type="molecule type" value="Genomic_DNA"/>
</dbReference>
<feature type="compositionally biased region" description="Low complexity" evidence="1">
    <location>
        <begin position="129"/>
        <end position="149"/>
    </location>
</feature>
<proteinExistence type="predicted"/>
<dbReference type="InterPro" id="IPR001387">
    <property type="entry name" value="Cro/C1-type_HTH"/>
</dbReference>
<dbReference type="CDD" id="cd00093">
    <property type="entry name" value="HTH_XRE"/>
    <property type="match status" value="1"/>
</dbReference>
<dbReference type="SUPFAM" id="SSF47413">
    <property type="entry name" value="lambda repressor-like DNA-binding domains"/>
    <property type="match status" value="1"/>
</dbReference>
<name>A0ABV5PE18_STRCM</name>
<feature type="region of interest" description="Disordered" evidence="1">
    <location>
        <begin position="107"/>
        <end position="171"/>
    </location>
</feature>
<feature type="domain" description="HTH cro/C1-type" evidence="2">
    <location>
        <begin position="34"/>
        <end position="68"/>
    </location>
</feature>
<organism evidence="3 4">
    <name type="scientific">Streptomyces cremeus</name>
    <dbReference type="NCBI Taxonomy" id="66881"/>
    <lineage>
        <taxon>Bacteria</taxon>
        <taxon>Bacillati</taxon>
        <taxon>Actinomycetota</taxon>
        <taxon>Actinomycetes</taxon>
        <taxon>Kitasatosporales</taxon>
        <taxon>Streptomycetaceae</taxon>
        <taxon>Streptomyces</taxon>
    </lineage>
</organism>
<dbReference type="Proteomes" id="UP001589718">
    <property type="component" value="Unassembled WGS sequence"/>
</dbReference>
<gene>
    <name evidence="3" type="ORF">ACFFTU_16020</name>
</gene>
<feature type="region of interest" description="Disordered" evidence="1">
    <location>
        <begin position="1"/>
        <end position="29"/>
    </location>
</feature>
<feature type="compositionally biased region" description="Pro residues" evidence="1">
    <location>
        <begin position="159"/>
        <end position="169"/>
    </location>
</feature>
<dbReference type="RefSeq" id="WP_345227301.1">
    <property type="nucleotide sequence ID" value="NZ_BAAAXE010000014.1"/>
</dbReference>
<feature type="compositionally biased region" description="Basic and acidic residues" evidence="1">
    <location>
        <begin position="11"/>
        <end position="20"/>
    </location>
</feature>
<reference evidence="3 4" key="1">
    <citation type="submission" date="2024-09" db="EMBL/GenBank/DDBJ databases">
        <authorList>
            <person name="Sun Q."/>
            <person name="Mori K."/>
        </authorList>
    </citation>
    <scope>NUCLEOTIDE SEQUENCE [LARGE SCALE GENOMIC DNA]</scope>
    <source>
        <strain evidence="3 4">JCM 4362</strain>
    </source>
</reference>
<accession>A0ABV5PE18</accession>
<dbReference type="InterPro" id="IPR010982">
    <property type="entry name" value="Lambda_DNA-bd_dom_sf"/>
</dbReference>
<dbReference type="Pfam" id="PF01381">
    <property type="entry name" value="HTH_3"/>
    <property type="match status" value="1"/>
</dbReference>
<evidence type="ECO:0000259" key="2">
    <source>
        <dbReference type="PROSITE" id="PS50943"/>
    </source>
</evidence>
<sequence>MTLLTLPQQHSADHGRRRSPDPAPPALPAPAARRLLREEWGLTRRQVAAAFGVTVATVRFWETGRTSPVGRRRVAYARFLTGLAEAGAVRGTGRREAAESFRPVRLPVRPAPAPEPLARPVPGPHRLVTGRPRTGPARRTAAARPVPGRLPTAAVRPLPVGPGPDPVSPPRRRRMRHALVAAGVWCTLLHHLLATGVPLD</sequence>
<feature type="compositionally biased region" description="Polar residues" evidence="1">
    <location>
        <begin position="1"/>
        <end position="10"/>
    </location>
</feature>
<protein>
    <submittedName>
        <fullName evidence="3">Helix-turn-helix domain-containing protein</fullName>
    </submittedName>
</protein>
<dbReference type="Gene3D" id="1.10.260.40">
    <property type="entry name" value="lambda repressor-like DNA-binding domains"/>
    <property type="match status" value="1"/>
</dbReference>